<name>A0A930Y0F2_9FLAO</name>
<gene>
    <name evidence="2" type="ORF">IR213_07380</name>
</gene>
<evidence type="ECO:0008006" key="4">
    <source>
        <dbReference type="Google" id="ProtNLM"/>
    </source>
</evidence>
<accession>A0A930Y0F2</accession>
<protein>
    <recommendedName>
        <fullName evidence="4">Lipoprotein</fullName>
    </recommendedName>
</protein>
<dbReference type="PROSITE" id="PS51257">
    <property type="entry name" value="PROKAR_LIPOPROTEIN"/>
    <property type="match status" value="1"/>
</dbReference>
<sequence length="106" mass="11582">MKTINFLKGLLLLILIIIASCTNDQTIKNQTYVFIKPYCATVTVGGVVGLSEKCYKIGDIVSGKENTSGKSTIRIAEHSYLNDGASSSASYQEFLDVPLNYLEVIK</sequence>
<organism evidence="2 3">
    <name type="scientific">Flavobacterium soyangense</name>
    <dbReference type="NCBI Taxonomy" id="2023265"/>
    <lineage>
        <taxon>Bacteria</taxon>
        <taxon>Pseudomonadati</taxon>
        <taxon>Bacteroidota</taxon>
        <taxon>Flavobacteriia</taxon>
        <taxon>Flavobacteriales</taxon>
        <taxon>Flavobacteriaceae</taxon>
        <taxon>Flavobacterium</taxon>
    </lineage>
</organism>
<reference evidence="2" key="1">
    <citation type="submission" date="2020-11" db="EMBL/GenBank/DDBJ databases">
        <title>Genome of Flavobacterium soyangense.</title>
        <authorList>
            <person name="Liu Q."/>
            <person name="Xin Y.-H."/>
        </authorList>
    </citation>
    <scope>NUCLEOTIDE SEQUENCE</scope>
    <source>
        <strain evidence="2">CGMCC 1.13493</strain>
    </source>
</reference>
<dbReference type="Proteomes" id="UP000646211">
    <property type="component" value="Unassembled WGS sequence"/>
</dbReference>
<keyword evidence="3" id="KW-1185">Reference proteome</keyword>
<proteinExistence type="predicted"/>
<comment type="caution">
    <text evidence="2">The sequence shown here is derived from an EMBL/GenBank/DDBJ whole genome shotgun (WGS) entry which is preliminary data.</text>
</comment>
<evidence type="ECO:0000256" key="1">
    <source>
        <dbReference type="SAM" id="SignalP"/>
    </source>
</evidence>
<dbReference type="RefSeq" id="WP_194311665.1">
    <property type="nucleotide sequence ID" value="NZ_JADHEC010000012.1"/>
</dbReference>
<dbReference type="EMBL" id="JADHEC010000012">
    <property type="protein sequence ID" value="MBF2708409.1"/>
    <property type="molecule type" value="Genomic_DNA"/>
</dbReference>
<keyword evidence="1" id="KW-0732">Signal</keyword>
<dbReference type="AlphaFoldDB" id="A0A930Y0F2"/>
<evidence type="ECO:0000313" key="2">
    <source>
        <dbReference type="EMBL" id="MBF2708409.1"/>
    </source>
</evidence>
<feature type="signal peptide" evidence="1">
    <location>
        <begin position="1"/>
        <end position="24"/>
    </location>
</feature>
<feature type="chain" id="PRO_5037704853" description="Lipoprotein" evidence="1">
    <location>
        <begin position="25"/>
        <end position="106"/>
    </location>
</feature>
<evidence type="ECO:0000313" key="3">
    <source>
        <dbReference type="Proteomes" id="UP000646211"/>
    </source>
</evidence>